<keyword evidence="4 8" id="KW-0560">Oxidoreductase</keyword>
<dbReference type="RefSeq" id="XP_016632615.1">
    <property type="nucleotide sequence ID" value="XM_016776296.1"/>
</dbReference>
<dbReference type="VEuPathDB" id="FungiDB:Z520_05793"/>
<keyword evidence="11" id="KW-1185">Reference proteome</keyword>
<evidence type="ECO:0000313" key="10">
    <source>
        <dbReference type="EMBL" id="KIX98492.1"/>
    </source>
</evidence>
<dbReference type="GO" id="GO:0016705">
    <property type="term" value="F:oxidoreductase activity, acting on paired donors, with incorporation or reduction of molecular oxygen"/>
    <property type="evidence" value="ECO:0007669"/>
    <property type="project" value="InterPro"/>
</dbReference>
<organism evidence="10 11">
    <name type="scientific">Fonsecaea multimorphosa CBS 102226</name>
    <dbReference type="NCBI Taxonomy" id="1442371"/>
    <lineage>
        <taxon>Eukaryota</taxon>
        <taxon>Fungi</taxon>
        <taxon>Dikarya</taxon>
        <taxon>Ascomycota</taxon>
        <taxon>Pezizomycotina</taxon>
        <taxon>Eurotiomycetes</taxon>
        <taxon>Chaetothyriomycetidae</taxon>
        <taxon>Chaetothyriales</taxon>
        <taxon>Herpotrichiellaceae</taxon>
        <taxon>Fonsecaea</taxon>
    </lineage>
</organism>
<evidence type="ECO:0000256" key="9">
    <source>
        <dbReference type="SAM" id="Phobius"/>
    </source>
</evidence>
<protein>
    <recommendedName>
        <fullName evidence="12">Cytochrome P450</fullName>
    </recommendedName>
</protein>
<keyword evidence="3 7" id="KW-0479">Metal-binding</keyword>
<dbReference type="InterPro" id="IPR050121">
    <property type="entry name" value="Cytochrome_P450_monoxygenase"/>
</dbReference>
<evidence type="ECO:0000256" key="5">
    <source>
        <dbReference type="ARBA" id="ARBA00023004"/>
    </source>
</evidence>
<reference evidence="10 11" key="1">
    <citation type="submission" date="2015-01" db="EMBL/GenBank/DDBJ databases">
        <title>The Genome Sequence of Fonsecaea multimorphosa CBS 102226.</title>
        <authorList>
            <consortium name="The Broad Institute Genomics Platform"/>
            <person name="Cuomo C."/>
            <person name="de Hoog S."/>
            <person name="Gorbushina A."/>
            <person name="Stielow B."/>
            <person name="Teixiera M."/>
            <person name="Abouelleil A."/>
            <person name="Chapman S.B."/>
            <person name="Priest M."/>
            <person name="Young S.K."/>
            <person name="Wortman J."/>
            <person name="Nusbaum C."/>
            <person name="Birren B."/>
        </authorList>
    </citation>
    <scope>NUCLEOTIDE SEQUENCE [LARGE SCALE GENOMIC DNA]</scope>
    <source>
        <strain evidence="10 11">CBS 102226</strain>
    </source>
</reference>
<evidence type="ECO:0000256" key="1">
    <source>
        <dbReference type="ARBA" id="ARBA00001971"/>
    </source>
</evidence>
<keyword evidence="7 8" id="KW-0349">Heme</keyword>
<dbReference type="Pfam" id="PF00067">
    <property type="entry name" value="p450"/>
    <property type="match status" value="1"/>
</dbReference>
<dbReference type="Gene3D" id="1.10.630.10">
    <property type="entry name" value="Cytochrome P450"/>
    <property type="match status" value="1"/>
</dbReference>
<dbReference type="EMBL" id="KN848071">
    <property type="protein sequence ID" value="KIX98492.1"/>
    <property type="molecule type" value="Genomic_DNA"/>
</dbReference>
<dbReference type="PROSITE" id="PS00086">
    <property type="entry name" value="CYTOCHROME_P450"/>
    <property type="match status" value="1"/>
</dbReference>
<dbReference type="Proteomes" id="UP000053411">
    <property type="component" value="Unassembled WGS sequence"/>
</dbReference>
<name>A0A0D2JY90_9EURO</name>
<dbReference type="PANTHER" id="PTHR24305">
    <property type="entry name" value="CYTOCHROME P450"/>
    <property type="match status" value="1"/>
</dbReference>
<keyword evidence="6 8" id="KW-0503">Monooxygenase</keyword>
<dbReference type="InterPro" id="IPR001128">
    <property type="entry name" value="Cyt_P450"/>
</dbReference>
<dbReference type="GO" id="GO:0004497">
    <property type="term" value="F:monooxygenase activity"/>
    <property type="evidence" value="ECO:0007669"/>
    <property type="project" value="UniProtKB-KW"/>
</dbReference>
<dbReference type="FunFam" id="1.10.630.10:FF:000050">
    <property type="entry name" value="Cytochrome P450 monooxygenase"/>
    <property type="match status" value="1"/>
</dbReference>
<dbReference type="PRINTS" id="PR00463">
    <property type="entry name" value="EP450I"/>
</dbReference>
<dbReference type="AlphaFoldDB" id="A0A0D2JY90"/>
<evidence type="ECO:0000256" key="4">
    <source>
        <dbReference type="ARBA" id="ARBA00023002"/>
    </source>
</evidence>
<keyword evidence="9" id="KW-0472">Membrane</keyword>
<dbReference type="InterPro" id="IPR017972">
    <property type="entry name" value="Cyt_P450_CS"/>
</dbReference>
<gene>
    <name evidence="10" type="ORF">Z520_05793</name>
</gene>
<dbReference type="STRING" id="1442371.A0A0D2JY90"/>
<dbReference type="GeneID" id="27711539"/>
<comment type="similarity">
    <text evidence="2 8">Belongs to the cytochrome P450 family.</text>
</comment>
<evidence type="ECO:0000256" key="2">
    <source>
        <dbReference type="ARBA" id="ARBA00010617"/>
    </source>
</evidence>
<keyword evidence="9" id="KW-0812">Transmembrane</keyword>
<sequence length="532" mass="59708">MALGTLASILSSGPSSDTLWSWTALPVGLVLLCLLYEIGWIIYCRVWHPLANVPGPFAASISRLWIAASVASGRAEHVQRMLHQQYGPLVRIAPDEVSVADPQAIKTIYSIKSGFTKTDFYPPFAPNISLHGDHFTQLDETIHAERRKYVNSIYSMSTILESEQYIDGCIDVFLDKMAQVARQGKEIDLGEWIQWYTFDVIGELFFGHQFGFLRDEHDYGRYIESLDTLLPGIALSCVLPAYIRPLHSSLGMLFSTIRDSVKGFDEIRAAGRYWTNLRQQQMQSGSVERVDLLDKFFKVKEDKAGWDVQDIQNEACVAIFAGSDTTAIAIRSILYHLMKDRACMDKLVAEIDDFDSRDLLGKPHIRYAEAIKMPYLVACCKEGMRLHPSVGLGMPRHVPPGGATIAGRYFPAGSRVSINAAVVHYDQSVFGQDAHRFNPDRWIDGNAAAMDRHMLHFGGGSRTCIGKNISLAEMHKLIPEFLRRFHVELTDPAKEWKTQNFWFNKQTGIRARVRARQRGQIALGLSGGVPSP</sequence>
<dbReference type="InterPro" id="IPR036396">
    <property type="entry name" value="Cyt_P450_sf"/>
</dbReference>
<proteinExistence type="inferred from homology"/>
<evidence type="ECO:0000256" key="8">
    <source>
        <dbReference type="RuleBase" id="RU000461"/>
    </source>
</evidence>
<dbReference type="PRINTS" id="PR00385">
    <property type="entry name" value="P450"/>
</dbReference>
<keyword evidence="9" id="KW-1133">Transmembrane helix</keyword>
<evidence type="ECO:0000256" key="7">
    <source>
        <dbReference type="PIRSR" id="PIRSR602401-1"/>
    </source>
</evidence>
<feature type="binding site" description="axial binding residue" evidence="7">
    <location>
        <position position="464"/>
    </location>
    <ligand>
        <name>heme</name>
        <dbReference type="ChEBI" id="CHEBI:30413"/>
    </ligand>
    <ligandPart>
        <name>Fe</name>
        <dbReference type="ChEBI" id="CHEBI:18248"/>
    </ligandPart>
</feature>
<evidence type="ECO:0008006" key="12">
    <source>
        <dbReference type="Google" id="ProtNLM"/>
    </source>
</evidence>
<comment type="cofactor">
    <cofactor evidence="1 7">
        <name>heme</name>
        <dbReference type="ChEBI" id="CHEBI:30413"/>
    </cofactor>
</comment>
<dbReference type="GO" id="GO:0020037">
    <property type="term" value="F:heme binding"/>
    <property type="evidence" value="ECO:0007669"/>
    <property type="project" value="InterPro"/>
</dbReference>
<evidence type="ECO:0000313" key="11">
    <source>
        <dbReference type="Proteomes" id="UP000053411"/>
    </source>
</evidence>
<feature type="transmembrane region" description="Helical" evidence="9">
    <location>
        <begin position="20"/>
        <end position="43"/>
    </location>
</feature>
<dbReference type="OrthoDB" id="3934656at2759"/>
<keyword evidence="5 7" id="KW-0408">Iron</keyword>
<dbReference type="PANTHER" id="PTHR24305:SF229">
    <property type="entry name" value="P450, PUTATIVE (EUROFUNG)-RELATED"/>
    <property type="match status" value="1"/>
</dbReference>
<dbReference type="InterPro" id="IPR002401">
    <property type="entry name" value="Cyt_P450_E_grp-I"/>
</dbReference>
<accession>A0A0D2JY90</accession>
<dbReference type="CDD" id="cd11060">
    <property type="entry name" value="CYP57A1-like"/>
    <property type="match status" value="1"/>
</dbReference>
<dbReference type="GO" id="GO:0005506">
    <property type="term" value="F:iron ion binding"/>
    <property type="evidence" value="ECO:0007669"/>
    <property type="project" value="InterPro"/>
</dbReference>
<evidence type="ECO:0000256" key="6">
    <source>
        <dbReference type="ARBA" id="ARBA00023033"/>
    </source>
</evidence>
<evidence type="ECO:0000256" key="3">
    <source>
        <dbReference type="ARBA" id="ARBA00022723"/>
    </source>
</evidence>
<dbReference type="SUPFAM" id="SSF48264">
    <property type="entry name" value="Cytochrome P450"/>
    <property type="match status" value="1"/>
</dbReference>